<keyword evidence="6" id="KW-0862">Zinc</keyword>
<dbReference type="GO" id="GO:0034647">
    <property type="term" value="F:histone H3K4me/H3K4me2/H3K4me3 demethylase activity"/>
    <property type="evidence" value="ECO:0007669"/>
    <property type="project" value="TreeGrafter"/>
</dbReference>
<feature type="region of interest" description="Disordered" evidence="17">
    <location>
        <begin position="1527"/>
        <end position="1565"/>
    </location>
</feature>
<keyword evidence="12" id="KW-0804">Transcription</keyword>
<dbReference type="GO" id="GO:0008270">
    <property type="term" value="F:zinc ion binding"/>
    <property type="evidence" value="ECO:0007669"/>
    <property type="project" value="UniProtKB-KW"/>
</dbReference>
<dbReference type="GO" id="GO:0009826">
    <property type="term" value="P:unidimensional cell growth"/>
    <property type="evidence" value="ECO:0007669"/>
    <property type="project" value="UniProtKB-ARBA"/>
</dbReference>
<dbReference type="Gene3D" id="3.30.160.60">
    <property type="entry name" value="Classic Zinc Finger"/>
    <property type="match status" value="1"/>
</dbReference>
<dbReference type="GO" id="GO:0006355">
    <property type="term" value="P:regulation of DNA-templated transcription"/>
    <property type="evidence" value="ECO:0007669"/>
    <property type="project" value="UniProtKB-ARBA"/>
</dbReference>
<dbReference type="PROSITE" id="PS51183">
    <property type="entry name" value="JMJN"/>
    <property type="match status" value="1"/>
</dbReference>
<dbReference type="FunFam" id="3.30.160.60:FF:000763">
    <property type="entry name" value="Probable lysine-specific demethylase ELF6"/>
    <property type="match status" value="1"/>
</dbReference>
<feature type="region of interest" description="Disordered" evidence="17">
    <location>
        <begin position="1386"/>
        <end position="1410"/>
    </location>
</feature>
<evidence type="ECO:0000259" key="18">
    <source>
        <dbReference type="PROSITE" id="PS50157"/>
    </source>
</evidence>
<gene>
    <name evidence="21" type="ORF">WN944_013356</name>
</gene>
<evidence type="ECO:0000256" key="3">
    <source>
        <dbReference type="ARBA" id="ARBA00022723"/>
    </source>
</evidence>
<name>A0AAP0M3S1_9ROSI</name>
<feature type="compositionally biased region" description="Polar residues" evidence="17">
    <location>
        <begin position="1111"/>
        <end position="1120"/>
    </location>
</feature>
<feature type="compositionally biased region" description="Basic and acidic residues" evidence="17">
    <location>
        <begin position="1207"/>
        <end position="1219"/>
    </location>
</feature>
<keyword evidence="3" id="KW-0479">Metal-binding</keyword>
<evidence type="ECO:0000259" key="20">
    <source>
        <dbReference type="PROSITE" id="PS51184"/>
    </source>
</evidence>
<evidence type="ECO:0000256" key="1">
    <source>
        <dbReference type="ARBA" id="ARBA00004123"/>
    </source>
</evidence>
<comment type="caution">
    <text evidence="21">The sequence shown here is derived from an EMBL/GenBank/DDBJ whole genome shotgun (WGS) entry which is preliminary data.</text>
</comment>
<dbReference type="GO" id="GO:2000028">
    <property type="term" value="P:regulation of photoperiodism, flowering"/>
    <property type="evidence" value="ECO:0007669"/>
    <property type="project" value="UniProtKB-ARBA"/>
</dbReference>
<dbReference type="InterPro" id="IPR036236">
    <property type="entry name" value="Znf_C2H2_sf"/>
</dbReference>
<protein>
    <recommendedName>
        <fullName evidence="23">Lysine-specific demethylase REF6</fullName>
    </recommendedName>
</protein>
<dbReference type="GO" id="GO:0009741">
    <property type="term" value="P:response to brassinosteroid"/>
    <property type="evidence" value="ECO:0007669"/>
    <property type="project" value="UniProtKB-ARBA"/>
</dbReference>
<dbReference type="SUPFAM" id="SSF57667">
    <property type="entry name" value="beta-beta-alpha zinc fingers"/>
    <property type="match status" value="2"/>
</dbReference>
<dbReference type="SUPFAM" id="SSF51197">
    <property type="entry name" value="Clavaminate synthase-like"/>
    <property type="match status" value="1"/>
</dbReference>
<evidence type="ECO:0000256" key="9">
    <source>
        <dbReference type="ARBA" id="ARBA00023002"/>
    </source>
</evidence>
<evidence type="ECO:0000256" key="14">
    <source>
        <dbReference type="ARBA" id="ARBA00050682"/>
    </source>
</evidence>
<feature type="region of interest" description="Disordered" evidence="17">
    <location>
        <begin position="1336"/>
        <end position="1363"/>
    </location>
</feature>
<proteinExistence type="inferred from homology"/>
<dbReference type="InterPro" id="IPR003349">
    <property type="entry name" value="JmjN"/>
</dbReference>
<feature type="region of interest" description="Disordered" evidence="17">
    <location>
        <begin position="1476"/>
        <end position="1498"/>
    </location>
</feature>
<dbReference type="InterPro" id="IPR003347">
    <property type="entry name" value="JmjC_dom"/>
</dbReference>
<evidence type="ECO:0000256" key="2">
    <source>
        <dbReference type="ARBA" id="ARBA00009711"/>
    </source>
</evidence>
<feature type="region of interest" description="Disordered" evidence="17">
    <location>
        <begin position="1103"/>
        <end position="1127"/>
    </location>
</feature>
<evidence type="ECO:0000256" key="13">
    <source>
        <dbReference type="ARBA" id="ARBA00023242"/>
    </source>
</evidence>
<dbReference type="SMART" id="SM00355">
    <property type="entry name" value="ZnF_C2H2"/>
    <property type="match status" value="4"/>
</dbReference>
<feature type="domain" description="C2H2-type" evidence="18">
    <location>
        <begin position="1640"/>
        <end position="1669"/>
    </location>
</feature>
<dbReference type="FunFam" id="3.30.160.60:FF:000747">
    <property type="entry name" value="Probable lysine-specific demethylase ELF6"/>
    <property type="match status" value="1"/>
</dbReference>
<evidence type="ECO:0000256" key="4">
    <source>
        <dbReference type="ARBA" id="ARBA00022737"/>
    </source>
</evidence>
<evidence type="ECO:0000259" key="19">
    <source>
        <dbReference type="PROSITE" id="PS51183"/>
    </source>
</evidence>
<dbReference type="GO" id="GO:0000785">
    <property type="term" value="C:chromatin"/>
    <property type="evidence" value="ECO:0007669"/>
    <property type="project" value="TreeGrafter"/>
</dbReference>
<accession>A0AAP0M3S1</accession>
<keyword evidence="8" id="KW-0223">Dioxygenase</keyword>
<keyword evidence="22" id="KW-1185">Reference proteome</keyword>
<keyword evidence="11" id="KW-0805">Transcription regulation</keyword>
<dbReference type="GO" id="GO:0040029">
    <property type="term" value="P:epigenetic regulation of gene expression"/>
    <property type="evidence" value="ECO:0007669"/>
    <property type="project" value="UniProtKB-ARBA"/>
</dbReference>
<evidence type="ECO:0000256" key="15">
    <source>
        <dbReference type="ARBA" id="ARBA00051751"/>
    </source>
</evidence>
<dbReference type="PANTHER" id="PTHR10694">
    <property type="entry name" value="LYSINE-SPECIFIC DEMETHYLASE"/>
    <property type="match status" value="1"/>
</dbReference>
<comment type="catalytic activity">
    <reaction evidence="14">
        <text>N(6),N(6)-dimethyl-L-lysyl(27)-[histone H3] + 2-oxoglutarate + O2 = N(6)-methyl-L-lysyl(27)-[histone H3] + formaldehyde + succinate + CO2</text>
        <dbReference type="Rhea" id="RHEA:60232"/>
        <dbReference type="Rhea" id="RHEA-COMP:15539"/>
        <dbReference type="Rhea" id="RHEA-COMP:15544"/>
        <dbReference type="ChEBI" id="CHEBI:15379"/>
        <dbReference type="ChEBI" id="CHEBI:16526"/>
        <dbReference type="ChEBI" id="CHEBI:16810"/>
        <dbReference type="ChEBI" id="CHEBI:16842"/>
        <dbReference type="ChEBI" id="CHEBI:30031"/>
        <dbReference type="ChEBI" id="CHEBI:61929"/>
        <dbReference type="ChEBI" id="CHEBI:61976"/>
    </reaction>
    <physiologicalReaction direction="left-to-right" evidence="14">
        <dbReference type="Rhea" id="RHEA:60233"/>
    </physiologicalReaction>
</comment>
<dbReference type="Gene3D" id="2.60.120.650">
    <property type="entry name" value="Cupin"/>
    <property type="match status" value="1"/>
</dbReference>
<evidence type="ECO:0000256" key="16">
    <source>
        <dbReference type="PROSITE-ProRule" id="PRU00042"/>
    </source>
</evidence>
<keyword evidence="10" id="KW-0408">Iron</keyword>
<feature type="domain" description="C2H2-type" evidence="18">
    <location>
        <begin position="1670"/>
        <end position="1701"/>
    </location>
</feature>
<organism evidence="21 22">
    <name type="scientific">Citrus x changshan-huyou</name>
    <dbReference type="NCBI Taxonomy" id="2935761"/>
    <lineage>
        <taxon>Eukaryota</taxon>
        <taxon>Viridiplantae</taxon>
        <taxon>Streptophyta</taxon>
        <taxon>Embryophyta</taxon>
        <taxon>Tracheophyta</taxon>
        <taxon>Spermatophyta</taxon>
        <taxon>Magnoliopsida</taxon>
        <taxon>eudicotyledons</taxon>
        <taxon>Gunneridae</taxon>
        <taxon>Pentapetalae</taxon>
        <taxon>rosids</taxon>
        <taxon>malvids</taxon>
        <taxon>Sapindales</taxon>
        <taxon>Rutaceae</taxon>
        <taxon>Aurantioideae</taxon>
        <taxon>Citrus</taxon>
    </lineage>
</organism>
<keyword evidence="13" id="KW-0539">Nucleus</keyword>
<feature type="domain" description="JmjN" evidence="19">
    <location>
        <begin position="20"/>
        <end position="61"/>
    </location>
</feature>
<dbReference type="GO" id="GO:0071558">
    <property type="term" value="F:histone H3K27me2/H3K27me3 demethylase activity"/>
    <property type="evidence" value="ECO:0007669"/>
    <property type="project" value="UniProtKB-ARBA"/>
</dbReference>
<keyword evidence="7" id="KW-0156">Chromatin regulator</keyword>
<dbReference type="SMART" id="SM00545">
    <property type="entry name" value="JmjN"/>
    <property type="match status" value="1"/>
</dbReference>
<dbReference type="PANTHER" id="PTHR10694:SF38">
    <property type="entry name" value="LYSINE-SPECIFIC DEMETHYLASE REF6"/>
    <property type="match status" value="1"/>
</dbReference>
<evidence type="ECO:0000256" key="10">
    <source>
        <dbReference type="ARBA" id="ARBA00023004"/>
    </source>
</evidence>
<evidence type="ECO:0000256" key="11">
    <source>
        <dbReference type="ARBA" id="ARBA00023015"/>
    </source>
</evidence>
<evidence type="ECO:0000256" key="17">
    <source>
        <dbReference type="SAM" id="MobiDB-lite"/>
    </source>
</evidence>
<evidence type="ECO:0000313" key="22">
    <source>
        <dbReference type="Proteomes" id="UP001428341"/>
    </source>
</evidence>
<comment type="subcellular location">
    <subcellularLocation>
        <location evidence="1">Nucleus</location>
    </subcellularLocation>
</comment>
<evidence type="ECO:0000256" key="8">
    <source>
        <dbReference type="ARBA" id="ARBA00022964"/>
    </source>
</evidence>
<dbReference type="PROSITE" id="PS51184">
    <property type="entry name" value="JMJC"/>
    <property type="match status" value="1"/>
</dbReference>
<dbReference type="GO" id="GO:0005634">
    <property type="term" value="C:nucleus"/>
    <property type="evidence" value="ECO:0007669"/>
    <property type="project" value="UniProtKB-SubCell"/>
</dbReference>
<evidence type="ECO:0000256" key="12">
    <source>
        <dbReference type="ARBA" id="ARBA00023163"/>
    </source>
</evidence>
<dbReference type="GO" id="GO:0048580">
    <property type="term" value="P:regulation of post-embryonic development"/>
    <property type="evidence" value="ECO:0007669"/>
    <property type="project" value="UniProtKB-ARBA"/>
</dbReference>
<feature type="domain" description="C2H2-type" evidence="18">
    <location>
        <begin position="1610"/>
        <end position="1639"/>
    </location>
</feature>
<comment type="catalytic activity">
    <reaction evidence="15">
        <text>N(6),N(6),N(6)-trimethyl-L-lysyl(27)-[histone H3] + 2-oxoglutarate + O2 = N(6),N(6)-dimethyl-L-lysyl(27)-[histone H3] + formaldehyde + succinate + CO2</text>
        <dbReference type="Rhea" id="RHEA:60228"/>
        <dbReference type="Rhea" id="RHEA-COMP:15535"/>
        <dbReference type="Rhea" id="RHEA-COMP:15539"/>
        <dbReference type="ChEBI" id="CHEBI:15379"/>
        <dbReference type="ChEBI" id="CHEBI:16526"/>
        <dbReference type="ChEBI" id="CHEBI:16810"/>
        <dbReference type="ChEBI" id="CHEBI:16842"/>
        <dbReference type="ChEBI" id="CHEBI:30031"/>
        <dbReference type="ChEBI" id="CHEBI:61961"/>
        <dbReference type="ChEBI" id="CHEBI:61976"/>
    </reaction>
    <physiologicalReaction direction="left-to-right" evidence="15">
        <dbReference type="Rhea" id="RHEA:60229"/>
    </physiologicalReaction>
</comment>
<dbReference type="PROSITE" id="PS50157">
    <property type="entry name" value="ZINC_FINGER_C2H2_2"/>
    <property type="match status" value="3"/>
</dbReference>
<dbReference type="EMBL" id="JBCGBO010000005">
    <property type="protein sequence ID" value="KAK9198173.1"/>
    <property type="molecule type" value="Genomic_DNA"/>
</dbReference>
<evidence type="ECO:0008006" key="23">
    <source>
        <dbReference type="Google" id="ProtNLM"/>
    </source>
</evidence>
<dbReference type="GO" id="GO:0010628">
    <property type="term" value="P:positive regulation of gene expression"/>
    <property type="evidence" value="ECO:0007669"/>
    <property type="project" value="UniProtKB-ARBA"/>
</dbReference>
<dbReference type="SMART" id="SM00558">
    <property type="entry name" value="JmjC"/>
    <property type="match status" value="1"/>
</dbReference>
<feature type="compositionally biased region" description="Basic and acidic residues" evidence="17">
    <location>
        <begin position="1544"/>
        <end position="1557"/>
    </location>
</feature>
<feature type="compositionally biased region" description="Basic residues" evidence="17">
    <location>
        <begin position="1338"/>
        <end position="1347"/>
    </location>
</feature>
<evidence type="ECO:0000256" key="5">
    <source>
        <dbReference type="ARBA" id="ARBA00022771"/>
    </source>
</evidence>
<keyword evidence="4" id="KW-0677">Repeat</keyword>
<dbReference type="Pfam" id="PF02373">
    <property type="entry name" value="JmjC"/>
    <property type="match status" value="1"/>
</dbReference>
<sequence length="1703" mass="191837">MAEPIQQQDILPWLKTLPVAPEFHPTLAEFQDPIAYIFKIEKEASQYGICKIVPPVPPPPKKTAITFLNRSLAQRAAATGGATSSSGPTFTTRQQQIGFCPRKPRPVQKPVWQSGEYYTFQEFETKAKNFEKSYLKKCGNKKAALSALEIESLYWKASVDKPFSVEYANDMPGSAFVPVRKIREAVGEGVTVGETPWNMRGVSRAKGSLLRFMKEEIPGVTSPMVYIAMLFSWFAWHAEDHDLHSLNYLHMGASKTWYGVPMEAANAFEEVVRVHGYGEEINPLVTFATLGEKTTMISPEVFVGAGVPCCRLVQNAGEFVVTFPRAYHMGFSHGFNCGEAANIATPEWLNIAKDAAIRRASINYPPMVSHFQLLYDLAIAMHSSIPVAVSAKPRSSRLKDKNKDEGETLVKELFVQDVAQNNELLHVLGQGSPIVLLPQSSSGALGANPWIPLGLCSYREAIKSSGGLVSNDIMVGKNNGINPVKGYCSVKGKFASLYARNSSLSETDNIRTWNSQILSTDTERQNTVQGDRSSDQRLFSCVTCGILSFACVAVIQPREPTARYLMSADCSFFNDWIVGSGVSGAFRAAGEDVIASEHNSRSRSLGFDSVIIMMFIRFAIATLSLPGAWVLACFMLKLSGWIGKSGRNSLYDVPVQSANQIQAVDQSNETISDRETKGDTSALNLLAITYGNSSDSEEEQVEPNVPMCDDKETKLTECLLERKYQQNFHAAAAAAGSQDLSFISLDCEDEASLQISNVQPEFRRDYLNDKNPEMSECSVEFETDKHDCSKPNGFDGCFGDPIAASYASKCAPVIHGGENVEFSKAIVPVMNAEMSFAPRSDEDSSRMHVFCLEHAVEVEQQLRPIGGVDIFLLCHPDYPKMVAEAKLVAEELGIDSLCDEISFRVATKEDEKRIHLSLDSEDAIPGNGDWAVKLGINLFYSANLSRSPLYSKQMPYNSIIYNAFGRSSPASSPNKYDNGRRPARQRKVVAGKWCGRVWMSNQVHPFLVQKDPEEQELERSFHAWTTPDENFERKPESICQTPSTLVTRKYSRKRKMVAESVSTKKAKCIDTEDAGSKYSLEGDTCIQQRRILRNKPAKLMEKEDVDLPDSSEVSSYQQKRSVSRRKQAKCIQREVGDSNDVLPGSSLKQYRRIPKRKHAKCIGREDAVLDDLTDDSSLKQYRRIPRSKLAKHVAREDEVSDNSLRGTSDRQHTSIPKGKEFTCIDRDDAISDDSLQDNSRQLQFNRVPKSKQAEWIEREDAASDDSLEDYPHRLQHKKIPNIKQPKCIESEDPVLDNLLEKNTLRLHHQRILKSKRAKCVEREDAVSDDLLEDSSHMLPRRSQKSKQAKWMVREGAVSDDSLEDNSRQLYQRIPKSKPSKWIEREDAVSDDSLEDNSHQQHKRIPRDKQSKCTEMEDTVFYDSAEDNIQQFRRIARKRANFTEREDAVLYDLLENKSHRRHCRTLRSKQLRTETLRKMKQQTPSHMKPGKSRLTKQETSRLVKQVTSRQHSVKSDQNAKLFDSVVEQELEGGPSTRLRKRIPKPQKEFETKPKEKNQAAKKKVKNASVVKAPAGLNNAKIKDEEAGYHCDMEGCTMSFGTKQELVLHKKNICPVKGCGKKFFSHKYLVQHRRVHLDDRPLKCPWKGCKMTFKWAWARTEHIRVHTGARPYVCAEPGCGQTFRFVSDFSRHKRKTGHSAKKSRG</sequence>
<dbReference type="Proteomes" id="UP001428341">
    <property type="component" value="Unassembled WGS sequence"/>
</dbReference>
<keyword evidence="5 16" id="KW-0863">Zinc-finger</keyword>
<comment type="similarity">
    <text evidence="2">Belongs to the JHDM3 histone demethylase family.</text>
</comment>
<feature type="domain" description="JmjC" evidence="20">
    <location>
        <begin position="191"/>
        <end position="360"/>
    </location>
</feature>
<feature type="region of interest" description="Disordered" evidence="17">
    <location>
        <begin position="1188"/>
        <end position="1219"/>
    </location>
</feature>
<evidence type="ECO:0000256" key="7">
    <source>
        <dbReference type="ARBA" id="ARBA00022853"/>
    </source>
</evidence>
<keyword evidence="9" id="KW-0560">Oxidoreductase</keyword>
<reference evidence="21 22" key="1">
    <citation type="submission" date="2024-05" db="EMBL/GenBank/DDBJ databases">
        <title>Haplotype-resolved chromosome-level genome assembly of Huyou (Citrus changshanensis).</title>
        <authorList>
            <person name="Miao C."/>
            <person name="Chen W."/>
            <person name="Wu Y."/>
            <person name="Wang L."/>
            <person name="Zhao S."/>
            <person name="Grierson D."/>
            <person name="Xu C."/>
            <person name="Chen K."/>
        </authorList>
    </citation>
    <scope>NUCLEOTIDE SEQUENCE [LARGE SCALE GENOMIC DNA]</scope>
    <source>
        <strain evidence="21">01-14</strain>
        <tissue evidence="21">Leaf</tissue>
    </source>
</reference>
<evidence type="ECO:0000313" key="21">
    <source>
        <dbReference type="EMBL" id="KAK9198173.1"/>
    </source>
</evidence>
<dbReference type="InterPro" id="IPR013087">
    <property type="entry name" value="Znf_C2H2_type"/>
</dbReference>
<evidence type="ECO:0000256" key="6">
    <source>
        <dbReference type="ARBA" id="ARBA00022833"/>
    </source>
</evidence>
<dbReference type="PROSITE" id="PS00028">
    <property type="entry name" value="ZINC_FINGER_C2H2_1"/>
    <property type="match status" value="3"/>
</dbReference>
<dbReference type="Pfam" id="PF02375">
    <property type="entry name" value="JmjN"/>
    <property type="match status" value="1"/>
</dbReference>
<dbReference type="FunFam" id="2.60.120.650:FF:000023">
    <property type="entry name" value="Probable lysine-specific demethylase ELF6"/>
    <property type="match status" value="1"/>
</dbReference>